<name>Q2NNV3_NPVHC</name>
<reference evidence="1 2" key="2">
    <citation type="journal article" date="2004" name="Virology">
        <title>Identification and functional analysis of Hyphantria cunea nucleopolyhedrovirus iap genes.</title>
        <authorList>
            <person name="Ikeda M."/>
            <person name="Yanagimoto K."/>
            <person name="Kobayashi M."/>
        </authorList>
    </citation>
    <scope>NUCLEOTIDE SEQUENCE [LARGE SCALE GENOMIC DNA]</scope>
</reference>
<reference evidence="1 2" key="1">
    <citation type="journal article" date="2002" name="Virus Genes">
        <title>Identification and characterization of Hyphantria cunea nucleopolyhedrovirus homologous repeated regions.</title>
        <authorList>
            <person name="FelipeAlves C.A."/>
            <person name="Ikeda M."/>
            <person name="Kobayashi M."/>
        </authorList>
    </citation>
    <scope>NUCLEOTIDE SEQUENCE [LARGE SCALE GENOMIC DNA]</scope>
</reference>
<gene>
    <name evidence="1" type="ORF">HynVgp036</name>
</gene>
<organismHost>
    <name type="scientific">Lepidoptera</name>
    <name type="common">moths &amp; butterflies</name>
    <dbReference type="NCBI Taxonomy" id="7088"/>
</organismHost>
<evidence type="ECO:0000313" key="2">
    <source>
        <dbReference type="Proteomes" id="UP000202376"/>
    </source>
</evidence>
<accession>Q2NNV3</accession>
<organism evidence="1 2">
    <name type="scientific">Hyphantria cunea nuclear polyhedrosis virus</name>
    <name type="common">HcNPV</name>
    <dbReference type="NCBI Taxonomy" id="28288"/>
    <lineage>
        <taxon>Viruses</taxon>
        <taxon>Viruses incertae sedis</taxon>
        <taxon>Naldaviricetes</taxon>
        <taxon>Lefavirales</taxon>
        <taxon>Baculoviridae</taxon>
        <taxon>Alphabaculovirus</taxon>
        <taxon>Alphabaculovirus hycuneae</taxon>
    </lineage>
</organism>
<reference evidence="1 2" key="3">
    <citation type="journal article" date="2006" name="J. Gen. Virol.">
        <title>Gene organization and complete sequence of the Hyphantria cunea nucleopolyhedrovirus genome.</title>
        <authorList>
            <person name="Ikeda M."/>
            <person name="Shikata M."/>
            <person name="Shirata N."/>
            <person name="Chaeychomsri S."/>
            <person name="Kobayashi M."/>
        </authorList>
    </citation>
    <scope>NUCLEOTIDE SEQUENCE [LARGE SCALE GENOMIC DNA]</scope>
</reference>
<dbReference type="RefSeq" id="YP_473224.1">
    <property type="nucleotide sequence ID" value="NC_007767.1"/>
</dbReference>
<proteinExistence type="predicted"/>
<evidence type="ECO:0000313" key="1">
    <source>
        <dbReference type="EMBL" id="BAE72325.1"/>
    </source>
</evidence>
<protein>
    <submittedName>
        <fullName evidence="1">ORF36 peptide</fullName>
    </submittedName>
</protein>
<dbReference type="KEGG" id="vg:3890625"/>
<dbReference type="OrthoDB" id="28411at10239"/>
<sequence>METKTDAIRKLFLISPQSLQSLVSDAVINSDNFKTHFWKYMQILPASMKKSLVRMLLDRASIAFTTKLQYVGLCEWQPVTDDIFKKLLFSYRITCDDAVFISVVYKSRCDKCGQSGQSKLNLPTHVFECDNCGENIEHKHLRVDNDELHKVVYNFDNWCQVCCARPLFEINYVEDCNDCVKCALKAIGYADWFVDKLSDKYYLPSLYSSHGMSHIINLINNKIIIP</sequence>
<dbReference type="GeneID" id="3890625"/>
<dbReference type="Proteomes" id="UP000202376">
    <property type="component" value="Segment"/>
</dbReference>
<dbReference type="EMBL" id="AP009046">
    <property type="protein sequence ID" value="BAE72325.1"/>
    <property type="molecule type" value="Genomic_DNA"/>
</dbReference>
<keyword evidence="2" id="KW-1185">Reference proteome</keyword>